<name>A0A6A3IFF6_9STRA</name>
<evidence type="ECO:0000313" key="3">
    <source>
        <dbReference type="Proteomes" id="UP000429607"/>
    </source>
</evidence>
<accession>A0A6A3IFF6</accession>
<organism evidence="2 3">
    <name type="scientific">Phytophthora rubi</name>
    <dbReference type="NCBI Taxonomy" id="129364"/>
    <lineage>
        <taxon>Eukaryota</taxon>
        <taxon>Sar</taxon>
        <taxon>Stramenopiles</taxon>
        <taxon>Oomycota</taxon>
        <taxon>Peronosporomycetes</taxon>
        <taxon>Peronosporales</taxon>
        <taxon>Peronosporaceae</taxon>
        <taxon>Phytophthora</taxon>
    </lineage>
</organism>
<evidence type="ECO:0000259" key="1">
    <source>
        <dbReference type="Pfam" id="PF25597"/>
    </source>
</evidence>
<evidence type="ECO:0000313" key="2">
    <source>
        <dbReference type="EMBL" id="KAE8979225.1"/>
    </source>
</evidence>
<protein>
    <recommendedName>
        <fullName evidence="1">Retroviral polymerase SH3-like domain-containing protein</fullName>
    </recommendedName>
</protein>
<comment type="caution">
    <text evidence="2">The sequence shown here is derived from an EMBL/GenBank/DDBJ whole genome shotgun (WGS) entry which is preliminary data.</text>
</comment>
<feature type="domain" description="Retroviral polymerase SH3-like" evidence="1">
    <location>
        <begin position="206"/>
        <end position="261"/>
    </location>
</feature>
<dbReference type="Pfam" id="PF14223">
    <property type="entry name" value="Retrotran_gag_2"/>
    <property type="match status" value="1"/>
</dbReference>
<dbReference type="AlphaFoldDB" id="A0A6A3IFF6"/>
<reference evidence="2 3" key="1">
    <citation type="submission" date="2018-09" db="EMBL/GenBank/DDBJ databases">
        <title>Genomic investigation of the strawberry pathogen Phytophthora fragariae indicates pathogenicity is determined by transcriptional variation in three key races.</title>
        <authorList>
            <person name="Adams T.M."/>
            <person name="Armitage A.D."/>
            <person name="Sobczyk M.K."/>
            <person name="Bates H.J."/>
            <person name="Dunwell J.M."/>
            <person name="Nellist C.F."/>
            <person name="Harrison R.J."/>
        </authorList>
    </citation>
    <scope>NUCLEOTIDE SEQUENCE [LARGE SCALE GENOMIC DNA]</scope>
    <source>
        <strain evidence="2 3">SCRP249</strain>
    </source>
</reference>
<dbReference type="Proteomes" id="UP000429607">
    <property type="component" value="Unassembled WGS sequence"/>
</dbReference>
<dbReference type="Pfam" id="PF25597">
    <property type="entry name" value="SH3_retrovirus"/>
    <property type="match status" value="1"/>
</dbReference>
<proteinExistence type="predicted"/>
<sequence>MDNKAPVMQGSFDLYAEELKTFLVNLELWGVVEDAAAVRAIASDAQFCRMNNLARGAILRGVPKADAELICHEQSAQDMWKAFVVDKQTKREYANYIFARQRLVANPFTPDRSMDDWLREMQLFRQELMHYKRSVSDEEFAEIILGNVVQTHRDVVRQFSRHYGEAFTFALEVLNISPSSALAGETPYTRRFGEQSELSNLRTWGCLAFAFTQKVLRKSKLENPGKPCIFLGYAKNSISYRVLDLRSGNIQELRTVEFAENWTVERSYVEKLLLNRFSRGKYKLPFKIPYVRLNDLTAPSASMSFGITCRVENDIAVMILGIVTQVLWSMLRSLWVSLRWQVYLRVDCRA</sequence>
<gene>
    <name evidence="2" type="ORF">PR001_g24614</name>
</gene>
<dbReference type="EMBL" id="QXFV01003175">
    <property type="protein sequence ID" value="KAE8979225.1"/>
    <property type="molecule type" value="Genomic_DNA"/>
</dbReference>
<dbReference type="InterPro" id="IPR057670">
    <property type="entry name" value="SH3_retrovirus"/>
</dbReference>